<name>A0A0D9XL70_9ORYZ</name>
<dbReference type="AlphaFoldDB" id="A0A0D9XL70"/>
<reference evidence="1 2" key="1">
    <citation type="submission" date="2012-08" db="EMBL/GenBank/DDBJ databases">
        <title>Oryza genome evolution.</title>
        <authorList>
            <person name="Wing R.A."/>
        </authorList>
    </citation>
    <scope>NUCLEOTIDE SEQUENCE</scope>
</reference>
<protein>
    <submittedName>
        <fullName evidence="1">Uncharacterized protein</fullName>
    </submittedName>
</protein>
<dbReference type="EnsemblPlants" id="LPERR10G11140.1">
    <property type="protein sequence ID" value="LPERR10G11140.1"/>
    <property type="gene ID" value="LPERR10G11140"/>
</dbReference>
<organism evidence="1 2">
    <name type="scientific">Leersia perrieri</name>
    <dbReference type="NCBI Taxonomy" id="77586"/>
    <lineage>
        <taxon>Eukaryota</taxon>
        <taxon>Viridiplantae</taxon>
        <taxon>Streptophyta</taxon>
        <taxon>Embryophyta</taxon>
        <taxon>Tracheophyta</taxon>
        <taxon>Spermatophyta</taxon>
        <taxon>Magnoliopsida</taxon>
        <taxon>Liliopsida</taxon>
        <taxon>Poales</taxon>
        <taxon>Poaceae</taxon>
        <taxon>BOP clade</taxon>
        <taxon>Oryzoideae</taxon>
        <taxon>Oryzeae</taxon>
        <taxon>Oryzinae</taxon>
        <taxon>Leersia</taxon>
    </lineage>
</organism>
<dbReference type="HOGENOM" id="CLU_2658019_0_0_1"/>
<accession>A0A0D9XL70</accession>
<evidence type="ECO:0000313" key="2">
    <source>
        <dbReference type="Proteomes" id="UP000032180"/>
    </source>
</evidence>
<sequence>MDQNNFHLQASTAELLVLLASDGKYDQCMKFLPEKYRLGKSMEYFVHYHRRHQTPAPEKLEACGQQAIPNSFVFSD</sequence>
<proteinExistence type="predicted"/>
<evidence type="ECO:0000313" key="1">
    <source>
        <dbReference type="EnsemblPlants" id="LPERR10G11140.1"/>
    </source>
</evidence>
<reference evidence="1" key="3">
    <citation type="submission" date="2015-04" db="UniProtKB">
        <authorList>
            <consortium name="EnsemblPlants"/>
        </authorList>
    </citation>
    <scope>IDENTIFICATION</scope>
</reference>
<keyword evidence="2" id="KW-1185">Reference proteome</keyword>
<dbReference type="Proteomes" id="UP000032180">
    <property type="component" value="Chromosome 10"/>
</dbReference>
<dbReference type="Gramene" id="LPERR10G11140.1">
    <property type="protein sequence ID" value="LPERR10G11140.1"/>
    <property type="gene ID" value="LPERR10G11140"/>
</dbReference>
<reference evidence="2" key="2">
    <citation type="submission" date="2013-12" db="EMBL/GenBank/DDBJ databases">
        <authorList>
            <person name="Yu Y."/>
            <person name="Lee S."/>
            <person name="de Baynast K."/>
            <person name="Wissotski M."/>
            <person name="Liu L."/>
            <person name="Talag J."/>
            <person name="Goicoechea J."/>
            <person name="Angelova A."/>
            <person name="Jetty R."/>
            <person name="Kudrna D."/>
            <person name="Golser W."/>
            <person name="Rivera L."/>
            <person name="Zhang J."/>
            <person name="Wing R."/>
        </authorList>
    </citation>
    <scope>NUCLEOTIDE SEQUENCE</scope>
</reference>